<dbReference type="Proteomes" id="UP000198836">
    <property type="component" value="Unassembled WGS sequence"/>
</dbReference>
<organism evidence="1 2">
    <name type="scientific">Pedobacter suwonensis</name>
    <dbReference type="NCBI Taxonomy" id="332999"/>
    <lineage>
        <taxon>Bacteria</taxon>
        <taxon>Pseudomonadati</taxon>
        <taxon>Bacteroidota</taxon>
        <taxon>Sphingobacteriia</taxon>
        <taxon>Sphingobacteriales</taxon>
        <taxon>Sphingobacteriaceae</taxon>
        <taxon>Pedobacter</taxon>
    </lineage>
</organism>
<dbReference type="EMBL" id="FOJM01000019">
    <property type="protein sequence ID" value="SFA58482.1"/>
    <property type="molecule type" value="Genomic_DNA"/>
</dbReference>
<sequence>MLFIGTGQGYSQTWNELFRQKKTQKKYLLQQIAALEVYTGYLKKGYEIASSGLHTIRDLSNGEFSLHNAFITGLKKVSPVVRNNVRVAEIIEMQIAIGKAFGNVRSNVHLSLSNQLYVQEVRDNLWEECLKDLEELLLVIISGKLEMDDAQRLKRLDKIYLSMREKSSFTEHFTTEVEQLILQKQLEKSDTEQLRRNYEVHE</sequence>
<proteinExistence type="predicted"/>
<name>A0A1I0U345_9SPHI</name>
<protein>
    <recommendedName>
        <fullName evidence="3">TerB family tellurite resistance protein</fullName>
    </recommendedName>
</protein>
<keyword evidence="2" id="KW-1185">Reference proteome</keyword>
<evidence type="ECO:0000313" key="2">
    <source>
        <dbReference type="Proteomes" id="UP000198836"/>
    </source>
</evidence>
<reference evidence="2" key="1">
    <citation type="submission" date="2016-10" db="EMBL/GenBank/DDBJ databases">
        <authorList>
            <person name="Varghese N."/>
            <person name="Submissions S."/>
        </authorList>
    </citation>
    <scope>NUCLEOTIDE SEQUENCE [LARGE SCALE GENOMIC DNA]</scope>
    <source>
        <strain evidence="2">DSM 18130</strain>
    </source>
</reference>
<dbReference type="STRING" id="332999.SAMN04488511_11968"/>
<accession>A0A1I0U345</accession>
<gene>
    <name evidence="1" type="ORF">SAMN04488511_11968</name>
</gene>
<evidence type="ECO:0008006" key="3">
    <source>
        <dbReference type="Google" id="ProtNLM"/>
    </source>
</evidence>
<dbReference type="AlphaFoldDB" id="A0A1I0U345"/>
<evidence type="ECO:0000313" key="1">
    <source>
        <dbReference type="EMBL" id="SFA58482.1"/>
    </source>
</evidence>